<evidence type="ECO:0008006" key="3">
    <source>
        <dbReference type="Google" id="ProtNLM"/>
    </source>
</evidence>
<evidence type="ECO:0000313" key="1">
    <source>
        <dbReference type="EMBL" id="GAA1214103.1"/>
    </source>
</evidence>
<dbReference type="Proteomes" id="UP001500467">
    <property type="component" value="Unassembled WGS sequence"/>
</dbReference>
<sequence>MNATDYPMPADGHWRIRAHLVIHAHEDTSGEAHVAVVRSEDRTWVLPGGPVDSAPVKRSLLEHVRNQAGVEVPDSALSWVGTFEIADDPNVLVLVWETSLARTMFSTNEDCQWGDYADLRQPPGEVTAFDTDATGSHSLAHLIPARHP</sequence>
<reference evidence="2" key="1">
    <citation type="journal article" date="2019" name="Int. J. Syst. Evol. Microbiol.">
        <title>The Global Catalogue of Microorganisms (GCM) 10K type strain sequencing project: providing services to taxonomists for standard genome sequencing and annotation.</title>
        <authorList>
            <consortium name="The Broad Institute Genomics Platform"/>
            <consortium name="The Broad Institute Genome Sequencing Center for Infectious Disease"/>
            <person name="Wu L."/>
            <person name="Ma J."/>
        </authorList>
    </citation>
    <scope>NUCLEOTIDE SEQUENCE [LARGE SCALE GENOMIC DNA]</scope>
    <source>
        <strain evidence="2">JCM 13022</strain>
    </source>
</reference>
<dbReference type="RefSeq" id="WP_253857965.1">
    <property type="nucleotide sequence ID" value="NZ_BAAALM010000015.1"/>
</dbReference>
<proteinExistence type="predicted"/>
<protein>
    <recommendedName>
        <fullName evidence="3">NUDIX domain-containing protein</fullName>
    </recommendedName>
</protein>
<comment type="caution">
    <text evidence="1">The sequence shown here is derived from an EMBL/GenBank/DDBJ whole genome shotgun (WGS) entry which is preliminary data.</text>
</comment>
<keyword evidence="2" id="KW-1185">Reference proteome</keyword>
<gene>
    <name evidence="1" type="ORF">GCM10009675_40140</name>
</gene>
<evidence type="ECO:0000313" key="2">
    <source>
        <dbReference type="Proteomes" id="UP001500467"/>
    </source>
</evidence>
<organism evidence="1 2">
    <name type="scientific">Prauserella alba</name>
    <dbReference type="NCBI Taxonomy" id="176898"/>
    <lineage>
        <taxon>Bacteria</taxon>
        <taxon>Bacillati</taxon>
        <taxon>Actinomycetota</taxon>
        <taxon>Actinomycetes</taxon>
        <taxon>Pseudonocardiales</taxon>
        <taxon>Pseudonocardiaceae</taxon>
        <taxon>Prauserella</taxon>
    </lineage>
</organism>
<dbReference type="EMBL" id="BAAALM010000015">
    <property type="protein sequence ID" value="GAA1214103.1"/>
    <property type="molecule type" value="Genomic_DNA"/>
</dbReference>
<accession>A0ABP4G5S8</accession>
<name>A0ABP4G5S8_9PSEU</name>